<dbReference type="InterPro" id="IPR000782">
    <property type="entry name" value="FAS1_domain"/>
</dbReference>
<dbReference type="PANTHER" id="PTHR33985">
    <property type="entry name" value="OS02G0491300 PROTEIN-RELATED"/>
    <property type="match status" value="1"/>
</dbReference>
<feature type="domain" description="FAS1" evidence="3">
    <location>
        <begin position="83"/>
        <end position="180"/>
    </location>
</feature>
<reference evidence="5" key="1">
    <citation type="journal article" date="2017" name="Plant J.">
        <title>The pomegranate (Punica granatum L.) genome and the genomics of punicalagin biosynthesis.</title>
        <authorList>
            <person name="Qin G."/>
            <person name="Xu C."/>
            <person name="Ming R."/>
            <person name="Tang H."/>
            <person name="Guyot R."/>
            <person name="Kramer E.M."/>
            <person name="Hu Y."/>
            <person name="Yi X."/>
            <person name="Qi Y."/>
            <person name="Xu X."/>
            <person name="Gao Z."/>
            <person name="Pan H."/>
            <person name="Jian J."/>
            <person name="Tian Y."/>
            <person name="Yue Z."/>
            <person name="Xu Y."/>
        </authorList>
    </citation>
    <scope>NUCLEOTIDE SEQUENCE [LARGE SCALE GENOMIC DNA]</scope>
    <source>
        <strain evidence="5">cv. Dabenzi</strain>
    </source>
</reference>
<evidence type="ECO:0000313" key="4">
    <source>
        <dbReference type="EMBL" id="OWM90969.1"/>
    </source>
</evidence>
<dbReference type="Pfam" id="PF02469">
    <property type="entry name" value="Fasciclin"/>
    <property type="match status" value="2"/>
</dbReference>
<keyword evidence="2" id="KW-0654">Proteoglycan</keyword>
<sequence>MDSTASTTKWWRWPIYVAAAIVLALIAISSALSTAKDGSSPSDLGPNLSLNASKVLRQAGFSGMATLLSISPEYYSSASLNITIFALTDSALANVSRSPWVMKDFLRYHALPLRLSMVDLAKEPGGTCLPTLSPGKNLLIKRSEAKGNQVVINDVPVKNPDLFLEEKVVIHGIHEPFAFLGIQGMGRDWVLMPLPLCNPNLKVVSDVSESKQQRQEKEEEAERVGWALAIRFLKSYGFIPFAVQLKSVVDLDRTLEYGKDLTSFTIFAPQDFQYMPSETPMLDNIVRAHILPGKYDYLQLLALSDRASLKTLVPGLNLEVDVIKIGNAIAGVAVNGMEITDPEAFMSEKFIIHGIPQAFHVKEFLNTST</sequence>
<proteinExistence type="inferred from homology"/>
<reference evidence="7" key="4">
    <citation type="submission" date="2025-04" db="UniProtKB">
        <authorList>
            <consortium name="RefSeq"/>
        </authorList>
    </citation>
    <scope>IDENTIFICATION</scope>
    <source>
        <tissue evidence="7">Leaf</tissue>
    </source>
</reference>
<dbReference type="GeneID" id="116202258"/>
<dbReference type="RefSeq" id="XP_031389590.1">
    <property type="nucleotide sequence ID" value="XM_031533730.1"/>
</dbReference>
<evidence type="ECO:0000256" key="1">
    <source>
        <dbReference type="ARBA" id="ARBA00007843"/>
    </source>
</evidence>
<comment type="similarity">
    <text evidence="1">Belongs to the fasciclin-like AGP family.</text>
</comment>
<organism evidence="4 5">
    <name type="scientific">Punica granatum</name>
    <name type="common">Pomegranate</name>
    <dbReference type="NCBI Taxonomy" id="22663"/>
    <lineage>
        <taxon>Eukaryota</taxon>
        <taxon>Viridiplantae</taxon>
        <taxon>Streptophyta</taxon>
        <taxon>Embryophyta</taxon>
        <taxon>Tracheophyta</taxon>
        <taxon>Spermatophyta</taxon>
        <taxon>Magnoliopsida</taxon>
        <taxon>eudicotyledons</taxon>
        <taxon>Gunneridae</taxon>
        <taxon>Pentapetalae</taxon>
        <taxon>rosids</taxon>
        <taxon>malvids</taxon>
        <taxon>Myrtales</taxon>
        <taxon>Lythraceae</taxon>
        <taxon>Punica</taxon>
    </lineage>
</organism>
<dbReference type="SUPFAM" id="SSF82153">
    <property type="entry name" value="FAS1 domain"/>
    <property type="match status" value="2"/>
</dbReference>
<dbReference type="EMBL" id="MTKT01000420">
    <property type="protein sequence ID" value="OWM90969.1"/>
    <property type="molecule type" value="Genomic_DNA"/>
</dbReference>
<evidence type="ECO:0000259" key="3">
    <source>
        <dbReference type="SMART" id="SM00554"/>
    </source>
</evidence>
<dbReference type="InterPro" id="IPR052806">
    <property type="entry name" value="Fasciclin-like_AGP"/>
</dbReference>
<evidence type="ECO:0000313" key="6">
    <source>
        <dbReference type="Proteomes" id="UP000515151"/>
    </source>
</evidence>
<dbReference type="Gene3D" id="2.30.180.10">
    <property type="entry name" value="FAS1 domain"/>
    <property type="match status" value="2"/>
</dbReference>
<dbReference type="AlphaFoldDB" id="A0A218Y2A8"/>
<dbReference type="Proteomes" id="UP000515151">
    <property type="component" value="Chromosome 4"/>
</dbReference>
<name>A0A218Y2A8_PUNGR</name>
<dbReference type="PANTHER" id="PTHR33985:SF19">
    <property type="entry name" value="FASCICLIN-LIKE ARABINOGALACTAN PROTEIN 21"/>
    <property type="match status" value="1"/>
</dbReference>
<feature type="domain" description="FAS1" evidence="3">
    <location>
        <begin position="265"/>
        <end position="362"/>
    </location>
</feature>
<dbReference type="SMART" id="SM00554">
    <property type="entry name" value="FAS1"/>
    <property type="match status" value="2"/>
</dbReference>
<evidence type="ECO:0000313" key="5">
    <source>
        <dbReference type="Proteomes" id="UP000197138"/>
    </source>
</evidence>
<dbReference type="InterPro" id="IPR036378">
    <property type="entry name" value="FAS1_dom_sf"/>
</dbReference>
<dbReference type="Proteomes" id="UP000197138">
    <property type="component" value="Unassembled WGS sequence"/>
</dbReference>
<keyword evidence="2" id="KW-0325">Glycoprotein</keyword>
<keyword evidence="6" id="KW-1185">Reference proteome</keyword>
<accession>A0A218Y2A8</accession>
<reference evidence="4" key="2">
    <citation type="submission" date="2017-06" db="EMBL/GenBank/DDBJ databases">
        <title>The pomegranate genome and the genomics of punicalagin biosynthesis.</title>
        <authorList>
            <person name="Xu C."/>
        </authorList>
    </citation>
    <scope>NUCLEOTIDE SEQUENCE [LARGE SCALE GENOMIC DNA]</scope>
    <source>
        <tissue evidence="4">Fresh leaf</tissue>
    </source>
</reference>
<dbReference type="OrthoDB" id="1525874at2759"/>
<gene>
    <name evidence="7" type="primary">LOC116202258</name>
    <name evidence="4" type="ORF">CDL15_Pgr023302</name>
</gene>
<evidence type="ECO:0000313" key="7">
    <source>
        <dbReference type="RefSeq" id="XP_031389590.1"/>
    </source>
</evidence>
<protein>
    <submittedName>
        <fullName evidence="7">Fasciclin-like arabinogalactan protein 21</fullName>
    </submittedName>
</protein>
<evidence type="ECO:0000256" key="2">
    <source>
        <dbReference type="ARBA" id="ARBA00022974"/>
    </source>
</evidence>
<reference evidence="6" key="3">
    <citation type="journal article" date="2020" name="Plant Biotechnol. J.">
        <title>The pomegranate (Punica granatum L.) draft genome dissects genetic divergence between soft- and hard-seeded cultivars.</title>
        <authorList>
            <person name="Luo X."/>
            <person name="Li H."/>
            <person name="Wu Z."/>
            <person name="Yao W."/>
            <person name="Zhao P."/>
            <person name="Cao D."/>
            <person name="Yu H."/>
            <person name="Li K."/>
            <person name="Poudel K."/>
            <person name="Zhao D."/>
            <person name="Zhang F."/>
            <person name="Xia X."/>
            <person name="Chen L."/>
            <person name="Wang Q."/>
            <person name="Jing D."/>
            <person name="Cao S."/>
        </authorList>
    </citation>
    <scope>NUCLEOTIDE SEQUENCE [LARGE SCALE GENOMIC DNA]</scope>
</reference>